<dbReference type="EMBL" id="FUWX01000004">
    <property type="protein sequence ID" value="SJZ34871.1"/>
    <property type="molecule type" value="Genomic_DNA"/>
</dbReference>
<dbReference type="GO" id="GO:0015379">
    <property type="term" value="F:potassium:chloride symporter activity"/>
    <property type="evidence" value="ECO:0007669"/>
    <property type="project" value="InterPro"/>
</dbReference>
<reference evidence="11 12" key="1">
    <citation type="submission" date="2017-02" db="EMBL/GenBank/DDBJ databases">
        <authorList>
            <person name="Peterson S.W."/>
        </authorList>
    </citation>
    <scope>NUCLEOTIDE SEQUENCE [LARGE SCALE GENOMIC DNA]</scope>
    <source>
        <strain evidence="11 12">ATCC 700028</strain>
    </source>
</reference>
<feature type="transmembrane region" description="Helical" evidence="10">
    <location>
        <begin position="158"/>
        <end position="177"/>
    </location>
</feature>
<feature type="transmembrane region" description="Helical" evidence="10">
    <location>
        <begin position="15"/>
        <end position="36"/>
    </location>
</feature>
<evidence type="ECO:0000256" key="8">
    <source>
        <dbReference type="ARBA" id="ARBA00023065"/>
    </source>
</evidence>
<feature type="transmembrane region" description="Helical" evidence="10">
    <location>
        <begin position="197"/>
        <end position="217"/>
    </location>
</feature>
<evidence type="ECO:0000256" key="5">
    <source>
        <dbReference type="ARBA" id="ARBA00022692"/>
    </source>
</evidence>
<dbReference type="PANTHER" id="PTHR32024">
    <property type="entry name" value="TRK SYSTEM POTASSIUM UPTAKE PROTEIN TRKG-RELATED"/>
    <property type="match status" value="1"/>
</dbReference>
<keyword evidence="12" id="KW-1185">Reference proteome</keyword>
<dbReference type="InterPro" id="IPR003445">
    <property type="entry name" value="Cat_transpt"/>
</dbReference>
<dbReference type="Proteomes" id="UP000191153">
    <property type="component" value="Unassembled WGS sequence"/>
</dbReference>
<keyword evidence="6" id="KW-0630">Potassium</keyword>
<keyword evidence="2" id="KW-0813">Transport</keyword>
<feature type="transmembrane region" description="Helical" evidence="10">
    <location>
        <begin position="406"/>
        <end position="426"/>
    </location>
</feature>
<comment type="subcellular location">
    <subcellularLocation>
        <location evidence="1">Cell membrane</location>
        <topology evidence="1">Multi-pass membrane protein</topology>
    </subcellularLocation>
</comment>
<dbReference type="GO" id="GO:0005886">
    <property type="term" value="C:plasma membrane"/>
    <property type="evidence" value="ECO:0007669"/>
    <property type="project" value="UniProtKB-SubCell"/>
</dbReference>
<keyword evidence="5 10" id="KW-0812">Transmembrane</keyword>
<feature type="transmembrane region" description="Helical" evidence="10">
    <location>
        <begin position="379"/>
        <end position="400"/>
    </location>
</feature>
<evidence type="ECO:0000256" key="6">
    <source>
        <dbReference type="ARBA" id="ARBA00022958"/>
    </source>
</evidence>
<dbReference type="AlphaFoldDB" id="A0A1T4JXH2"/>
<evidence type="ECO:0000256" key="3">
    <source>
        <dbReference type="ARBA" id="ARBA00022475"/>
    </source>
</evidence>
<name>A0A1T4JXH2_9FUSO</name>
<evidence type="ECO:0000313" key="12">
    <source>
        <dbReference type="Proteomes" id="UP000191153"/>
    </source>
</evidence>
<feature type="transmembrane region" description="Helical" evidence="10">
    <location>
        <begin position="229"/>
        <end position="248"/>
    </location>
</feature>
<keyword evidence="4" id="KW-0633">Potassium transport</keyword>
<feature type="transmembrane region" description="Helical" evidence="10">
    <location>
        <begin position="42"/>
        <end position="63"/>
    </location>
</feature>
<keyword evidence="9 10" id="KW-0472">Membrane</keyword>
<dbReference type="STRING" id="180163.SAMN02745174_00164"/>
<feature type="transmembrane region" description="Helical" evidence="10">
    <location>
        <begin position="123"/>
        <end position="146"/>
    </location>
</feature>
<feature type="transmembrane region" description="Helical" evidence="10">
    <location>
        <begin position="346"/>
        <end position="367"/>
    </location>
</feature>
<accession>A0A1T4JXH2</accession>
<evidence type="ECO:0000256" key="2">
    <source>
        <dbReference type="ARBA" id="ARBA00022448"/>
    </source>
</evidence>
<dbReference type="InterPro" id="IPR004772">
    <property type="entry name" value="TrkH"/>
</dbReference>
<dbReference type="OrthoDB" id="9810952at2"/>
<organism evidence="11 12">
    <name type="scientific">Cetobacterium ceti</name>
    <dbReference type="NCBI Taxonomy" id="180163"/>
    <lineage>
        <taxon>Bacteria</taxon>
        <taxon>Fusobacteriati</taxon>
        <taxon>Fusobacteriota</taxon>
        <taxon>Fusobacteriia</taxon>
        <taxon>Fusobacteriales</taxon>
        <taxon>Fusobacteriaceae</taxon>
        <taxon>Cetobacterium</taxon>
    </lineage>
</organism>
<evidence type="ECO:0000256" key="10">
    <source>
        <dbReference type="SAM" id="Phobius"/>
    </source>
</evidence>
<evidence type="ECO:0000256" key="7">
    <source>
        <dbReference type="ARBA" id="ARBA00022989"/>
    </source>
</evidence>
<sequence>MSFNYLKKLSPSRKLIVGFFLAIILGSILLMMPFSLNDGQHISFLTSLFTITSAVCVTGLSVIDVSQVLSTYGQIVLLIFIQLGGLGVMTFSSLIFLMIGKKISYHERELLKEERNAESNGEIISFIKGLVATVFIIESIGAFFLTLEFMKEFPLEKAIYYGIFHSISAFCNAGFALFSNNLENYAHNFGINMTISYLIIIGGIGFSVINSVLMAVRKNVKRFTLTSKVGILISIILTFGGTILFMLLEYNNPGTIGHMGFFDKLLASFFQSVTTRTAGFNTVPMGNLTKGSIFMFCILMFIGACPGSTGGGIKTTTLGVMMFYVAGVVKGRENIEIFNRRIDWEILNRALAILVISIMYISIIIMLMMMVEHFKFEEIVFEVISAFGTVGLSLGITAKLSIFSKILIIITMFIGRLGPLTFALALGENKIKENVKYPKENILVG</sequence>
<dbReference type="NCBIfam" id="TIGR00933">
    <property type="entry name" value="2a38"/>
    <property type="match status" value="1"/>
</dbReference>
<protein>
    <submittedName>
        <fullName evidence="11">Trk system potassium uptake protein TrkH</fullName>
    </submittedName>
</protein>
<feature type="transmembrane region" description="Helical" evidence="10">
    <location>
        <begin position="293"/>
        <end position="326"/>
    </location>
</feature>
<evidence type="ECO:0000256" key="4">
    <source>
        <dbReference type="ARBA" id="ARBA00022538"/>
    </source>
</evidence>
<keyword evidence="8" id="KW-0406">Ion transport</keyword>
<keyword evidence="3" id="KW-1003">Cell membrane</keyword>
<proteinExistence type="predicted"/>
<gene>
    <name evidence="11" type="ORF">SAMN02745174_00164</name>
</gene>
<evidence type="ECO:0000256" key="9">
    <source>
        <dbReference type="ARBA" id="ARBA00023136"/>
    </source>
</evidence>
<dbReference type="RefSeq" id="WP_078692712.1">
    <property type="nucleotide sequence ID" value="NZ_FUWX01000004.1"/>
</dbReference>
<evidence type="ECO:0000313" key="11">
    <source>
        <dbReference type="EMBL" id="SJZ34871.1"/>
    </source>
</evidence>
<evidence type="ECO:0000256" key="1">
    <source>
        <dbReference type="ARBA" id="ARBA00004651"/>
    </source>
</evidence>
<keyword evidence="7 10" id="KW-1133">Transmembrane helix</keyword>
<dbReference type="Pfam" id="PF02386">
    <property type="entry name" value="TrkH"/>
    <property type="match status" value="1"/>
</dbReference>
<dbReference type="PANTHER" id="PTHR32024:SF1">
    <property type="entry name" value="KTR SYSTEM POTASSIUM UPTAKE PROTEIN B"/>
    <property type="match status" value="1"/>
</dbReference>
<feature type="transmembrane region" description="Helical" evidence="10">
    <location>
        <begin position="75"/>
        <end position="99"/>
    </location>
</feature>